<evidence type="ECO:0000313" key="3">
    <source>
        <dbReference type="EMBL" id="SNS29338.1"/>
    </source>
</evidence>
<dbReference type="SMART" id="SM00829">
    <property type="entry name" value="PKS_ER"/>
    <property type="match status" value="1"/>
</dbReference>
<evidence type="ECO:0000259" key="2">
    <source>
        <dbReference type="SMART" id="SM00829"/>
    </source>
</evidence>
<dbReference type="SUPFAM" id="SSF51735">
    <property type="entry name" value="NAD(P)-binding Rossmann-fold domains"/>
    <property type="match status" value="1"/>
</dbReference>
<dbReference type="Gene3D" id="3.90.180.10">
    <property type="entry name" value="Medium-chain alcohol dehydrogenases, catalytic domain"/>
    <property type="match status" value="1"/>
</dbReference>
<dbReference type="GO" id="GO:0016491">
    <property type="term" value="F:oxidoreductase activity"/>
    <property type="evidence" value="ECO:0007669"/>
    <property type="project" value="UniProtKB-KW"/>
</dbReference>
<dbReference type="InterPro" id="IPR011032">
    <property type="entry name" value="GroES-like_sf"/>
</dbReference>
<name>A0A239DBA1_9BACT</name>
<organism evidence="3 4">
    <name type="scientific">Pontibacter ummariensis</name>
    <dbReference type="NCBI Taxonomy" id="1610492"/>
    <lineage>
        <taxon>Bacteria</taxon>
        <taxon>Pseudomonadati</taxon>
        <taxon>Bacteroidota</taxon>
        <taxon>Cytophagia</taxon>
        <taxon>Cytophagales</taxon>
        <taxon>Hymenobacteraceae</taxon>
        <taxon>Pontibacter</taxon>
    </lineage>
</organism>
<dbReference type="AlphaFoldDB" id="A0A239DBA1"/>
<feature type="domain" description="Enoyl reductase (ER)" evidence="2">
    <location>
        <begin position="18"/>
        <end position="343"/>
    </location>
</feature>
<sequence>MNTKLMLEREVYRMPKAGSISDLQLLKEELAPPKADEVCVQVRAIGLNFADIFAMQGLYSATPDGSFVPGLEYSGEIIAVGDEVAEWKVGDKVVGATKFGGYVSHINSHHRYVIPLPEGWSFEEGAGFLVQGLTAYYALVELGNLQKGMTVLIHSAAGGVGILANRICKKYGAYTIGSVGRPDKVDFLQKEEAYDAVILRNKIFYDKLKNALGRRPLRLIMECIGGKILEQGWEAMAPMGRMVVYGNASFTSHSAKPDYPQLIWKYLQRPKIDPLRLPTQNKSLMGFNLIYLYEQTDMMHQLLHELQALQLKPQHIGHVFEFTEMQEAIQLFQQGKTVGKVVVKTHSSWNRTS</sequence>
<gene>
    <name evidence="3" type="ORF">SAMN06296052_104138</name>
</gene>
<dbReference type="SUPFAM" id="SSF50129">
    <property type="entry name" value="GroES-like"/>
    <property type="match status" value="1"/>
</dbReference>
<dbReference type="Pfam" id="PF00107">
    <property type="entry name" value="ADH_zinc_N"/>
    <property type="match status" value="1"/>
</dbReference>
<proteinExistence type="predicted"/>
<keyword evidence="1" id="KW-0560">Oxidoreductase</keyword>
<dbReference type="RefSeq" id="WP_308701840.1">
    <property type="nucleotide sequence ID" value="NZ_FZOQ01000004.1"/>
</dbReference>
<keyword evidence="4" id="KW-1185">Reference proteome</keyword>
<accession>A0A239DBA1</accession>
<dbReference type="InterPro" id="IPR013149">
    <property type="entry name" value="ADH-like_C"/>
</dbReference>
<dbReference type="Proteomes" id="UP000198432">
    <property type="component" value="Unassembled WGS sequence"/>
</dbReference>
<dbReference type="InterPro" id="IPR036291">
    <property type="entry name" value="NAD(P)-bd_dom_sf"/>
</dbReference>
<dbReference type="Pfam" id="PF08240">
    <property type="entry name" value="ADH_N"/>
    <property type="match status" value="1"/>
</dbReference>
<protein>
    <submittedName>
        <fullName evidence="3">Alcohol dehydrogenase</fullName>
    </submittedName>
</protein>
<dbReference type="InterPro" id="IPR052100">
    <property type="entry name" value="SV-ATPase_mito-regulator"/>
</dbReference>
<dbReference type="EMBL" id="FZOQ01000004">
    <property type="protein sequence ID" value="SNS29338.1"/>
    <property type="molecule type" value="Genomic_DNA"/>
</dbReference>
<evidence type="ECO:0000313" key="4">
    <source>
        <dbReference type="Proteomes" id="UP000198432"/>
    </source>
</evidence>
<dbReference type="InterPro" id="IPR020843">
    <property type="entry name" value="ER"/>
</dbReference>
<dbReference type="PANTHER" id="PTHR44054:SF1">
    <property type="entry name" value="SYNAPTIC VESICLE MEMBRANE PROTEIN VAT-1 HOMOLOG"/>
    <property type="match status" value="1"/>
</dbReference>
<dbReference type="InterPro" id="IPR013154">
    <property type="entry name" value="ADH-like_N"/>
</dbReference>
<evidence type="ECO:0000256" key="1">
    <source>
        <dbReference type="ARBA" id="ARBA00023002"/>
    </source>
</evidence>
<dbReference type="Gene3D" id="3.40.50.720">
    <property type="entry name" value="NAD(P)-binding Rossmann-like Domain"/>
    <property type="match status" value="1"/>
</dbReference>
<reference evidence="4" key="1">
    <citation type="submission" date="2017-06" db="EMBL/GenBank/DDBJ databases">
        <authorList>
            <person name="Varghese N."/>
            <person name="Submissions S."/>
        </authorList>
    </citation>
    <scope>NUCLEOTIDE SEQUENCE [LARGE SCALE GENOMIC DNA]</scope>
    <source>
        <strain evidence="4">NKM1</strain>
    </source>
</reference>
<dbReference type="PANTHER" id="PTHR44054">
    <property type="entry name" value="SYNAPTIC VESICLE MEMBRANE PROTEIN VAT-1 HOMOLOG-LIKE"/>
    <property type="match status" value="1"/>
</dbReference>